<name>A0A1E7Q9C8_9GAMM</name>
<dbReference type="EMBL" id="MKEK01000001">
    <property type="protein sequence ID" value="OEY70618.1"/>
    <property type="molecule type" value="Genomic_DNA"/>
</dbReference>
<dbReference type="AlphaFoldDB" id="A0A1E7Q9C8"/>
<organism evidence="1 2">
    <name type="scientific">Rheinheimera salexigens</name>
    <dbReference type="NCBI Taxonomy" id="1628148"/>
    <lineage>
        <taxon>Bacteria</taxon>
        <taxon>Pseudomonadati</taxon>
        <taxon>Pseudomonadota</taxon>
        <taxon>Gammaproteobacteria</taxon>
        <taxon>Chromatiales</taxon>
        <taxon>Chromatiaceae</taxon>
        <taxon>Rheinheimera</taxon>
    </lineage>
</organism>
<gene>
    <name evidence="1" type="ORF">BI198_14370</name>
</gene>
<evidence type="ECO:0000313" key="2">
    <source>
        <dbReference type="Proteomes" id="UP000242258"/>
    </source>
</evidence>
<evidence type="ECO:0000313" key="1">
    <source>
        <dbReference type="EMBL" id="OEY70618.1"/>
    </source>
</evidence>
<reference evidence="2" key="1">
    <citation type="submission" date="2016-09" db="EMBL/GenBank/DDBJ databases">
        <authorList>
            <person name="Wan X."/>
            <person name="Hou S."/>
        </authorList>
    </citation>
    <scope>NUCLEOTIDE SEQUENCE [LARGE SCALE GENOMIC DNA]</scope>
    <source>
        <strain evidence="2">KH87</strain>
    </source>
</reference>
<dbReference type="OrthoDB" id="6269414at2"/>
<proteinExistence type="predicted"/>
<protein>
    <recommendedName>
        <fullName evidence="3">Motility protein</fullName>
    </recommendedName>
</protein>
<comment type="caution">
    <text evidence="1">The sequence shown here is derived from an EMBL/GenBank/DDBJ whole genome shotgun (WGS) entry which is preliminary data.</text>
</comment>
<dbReference type="RefSeq" id="WP_070050172.1">
    <property type="nucleotide sequence ID" value="NZ_CBCSDO010000002.1"/>
</dbReference>
<sequence>MSQSVGSTATAQAFEVLGAVMAKKQQNQEAKMATMLVQSAMQSVEQVQSSAPVGNLGQNINISV</sequence>
<evidence type="ECO:0008006" key="3">
    <source>
        <dbReference type="Google" id="ProtNLM"/>
    </source>
</evidence>
<keyword evidence="2" id="KW-1185">Reference proteome</keyword>
<dbReference type="Proteomes" id="UP000242258">
    <property type="component" value="Unassembled WGS sequence"/>
</dbReference>
<accession>A0A1E7Q9C8</accession>